<keyword evidence="3" id="KW-0804">Transcription</keyword>
<dbReference type="PROSITE" id="PS50949">
    <property type="entry name" value="HTH_GNTR"/>
    <property type="match status" value="1"/>
</dbReference>
<dbReference type="GO" id="GO:0045892">
    <property type="term" value="P:negative regulation of DNA-templated transcription"/>
    <property type="evidence" value="ECO:0007669"/>
    <property type="project" value="UniProtKB-UniRule"/>
</dbReference>
<accession>A0A3P3QRA0</accession>
<keyword evidence="7" id="KW-1185">Reference proteome</keyword>
<dbReference type="CDD" id="cd07377">
    <property type="entry name" value="WHTH_GntR"/>
    <property type="match status" value="1"/>
</dbReference>
<dbReference type="SUPFAM" id="SSF64288">
    <property type="entry name" value="Chorismate lyase-like"/>
    <property type="match status" value="1"/>
</dbReference>
<dbReference type="InterPro" id="IPR036390">
    <property type="entry name" value="WH_DNA-bd_sf"/>
</dbReference>
<evidence type="ECO:0000313" key="6">
    <source>
        <dbReference type="EMBL" id="RRJ23727.1"/>
    </source>
</evidence>
<gene>
    <name evidence="6" type="primary">hutC</name>
    <name evidence="6" type="ORF">EIK76_06630</name>
</gene>
<dbReference type="Proteomes" id="UP000276260">
    <property type="component" value="Unassembled WGS sequence"/>
</dbReference>
<dbReference type="SUPFAM" id="SSF46785">
    <property type="entry name" value="Winged helix' DNA-binding domain"/>
    <property type="match status" value="1"/>
</dbReference>
<dbReference type="AlphaFoldDB" id="A0A3P3QRA0"/>
<dbReference type="SMART" id="SM00345">
    <property type="entry name" value="HTH_GNTR"/>
    <property type="match status" value="1"/>
</dbReference>
<dbReference type="InterPro" id="IPR036388">
    <property type="entry name" value="WH-like_DNA-bd_sf"/>
</dbReference>
<dbReference type="EMBL" id="RRCF01000001">
    <property type="protein sequence ID" value="RRJ23727.1"/>
    <property type="molecule type" value="Genomic_DNA"/>
</dbReference>
<dbReference type="Gene3D" id="3.40.1410.10">
    <property type="entry name" value="Chorismate lyase-like"/>
    <property type="match status" value="1"/>
</dbReference>
<dbReference type="Pfam" id="PF00392">
    <property type="entry name" value="GntR"/>
    <property type="match status" value="1"/>
</dbReference>
<organism evidence="6 7">
    <name type="scientific">Rheinheimera mesophila</name>
    <dbReference type="NCBI Taxonomy" id="1547515"/>
    <lineage>
        <taxon>Bacteria</taxon>
        <taxon>Pseudomonadati</taxon>
        <taxon>Pseudomonadota</taxon>
        <taxon>Gammaproteobacteria</taxon>
        <taxon>Chromatiales</taxon>
        <taxon>Chromatiaceae</taxon>
        <taxon>Rheinheimera</taxon>
    </lineage>
</organism>
<dbReference type="FunFam" id="1.10.10.10:FF:000079">
    <property type="entry name" value="GntR family transcriptional regulator"/>
    <property type="match status" value="1"/>
</dbReference>
<dbReference type="RefSeq" id="WP_046520995.1">
    <property type="nucleotide sequence ID" value="NZ_LAVS01000089.1"/>
</dbReference>
<dbReference type="InterPro" id="IPR000524">
    <property type="entry name" value="Tscrpt_reg_HTH_GntR"/>
</dbReference>
<dbReference type="InterPro" id="IPR028978">
    <property type="entry name" value="Chorismate_lyase_/UTRA_dom_sf"/>
</dbReference>
<dbReference type="GO" id="GO:0006547">
    <property type="term" value="P:L-histidine metabolic process"/>
    <property type="evidence" value="ECO:0007669"/>
    <property type="project" value="UniProtKB-UniRule"/>
</dbReference>
<proteinExistence type="predicted"/>
<dbReference type="PANTHER" id="PTHR44846:SF16">
    <property type="entry name" value="TRANSCRIPTIONAL REGULATOR PHNF-RELATED"/>
    <property type="match status" value="1"/>
</dbReference>
<dbReference type="Gene3D" id="1.10.10.10">
    <property type="entry name" value="Winged helix-like DNA-binding domain superfamily/Winged helix DNA-binding domain"/>
    <property type="match status" value="1"/>
</dbReference>
<dbReference type="InterPro" id="IPR011663">
    <property type="entry name" value="UTRA"/>
</dbReference>
<reference evidence="6 7" key="1">
    <citation type="submission" date="2018-11" db="EMBL/GenBank/DDBJ databases">
        <title>Draft genome analysis of Rheinheimera mesophila isolated from an industrial waste site.</title>
        <authorList>
            <person name="Yu Q."/>
            <person name="Qi Y."/>
            <person name="Zhang H."/>
            <person name="Lu Y."/>
            <person name="Pu J."/>
        </authorList>
    </citation>
    <scope>NUCLEOTIDE SEQUENCE [LARGE SCALE GENOMIC DNA]</scope>
    <source>
        <strain evidence="6 7">IITR13</strain>
    </source>
</reference>
<evidence type="ECO:0000256" key="4">
    <source>
        <dbReference type="NCBIfam" id="TIGR02018"/>
    </source>
</evidence>
<evidence type="ECO:0000256" key="1">
    <source>
        <dbReference type="ARBA" id="ARBA00023015"/>
    </source>
</evidence>
<dbReference type="OrthoDB" id="9808698at2"/>
<dbReference type="Pfam" id="PF07702">
    <property type="entry name" value="UTRA"/>
    <property type="match status" value="1"/>
</dbReference>
<evidence type="ECO:0000259" key="5">
    <source>
        <dbReference type="PROSITE" id="PS50949"/>
    </source>
</evidence>
<dbReference type="PRINTS" id="PR00035">
    <property type="entry name" value="HTHGNTR"/>
</dbReference>
<keyword evidence="2" id="KW-0238">DNA-binding</keyword>
<protein>
    <recommendedName>
        <fullName evidence="4">Histidine utilization repressor</fullName>
    </recommendedName>
</protein>
<dbReference type="PANTHER" id="PTHR44846">
    <property type="entry name" value="MANNOSYL-D-GLYCERATE TRANSPORT/METABOLISM SYSTEM REPRESSOR MNGR-RELATED"/>
    <property type="match status" value="1"/>
</dbReference>
<comment type="caution">
    <text evidence="6">The sequence shown here is derived from an EMBL/GenBank/DDBJ whole genome shotgun (WGS) entry which is preliminary data.</text>
</comment>
<dbReference type="InterPro" id="IPR050679">
    <property type="entry name" value="Bact_HTH_transcr_reg"/>
</dbReference>
<dbReference type="NCBIfam" id="TIGR02018">
    <property type="entry name" value="his_ut_repres"/>
    <property type="match status" value="1"/>
</dbReference>
<dbReference type="InterPro" id="IPR010248">
    <property type="entry name" value="His_ut_repres"/>
</dbReference>
<dbReference type="SMART" id="SM00866">
    <property type="entry name" value="UTRA"/>
    <property type="match status" value="1"/>
</dbReference>
<sequence length="241" mass="26802">MDNSAGQKKFATIKDYILSQVETAAWPEHSRIPSENELATQFGVSRMTARRALQELTEQGVLYRTQGVGSFVASPKSQSSLLEIRNIADEIQRRGHFHKAELVQLTSLPCPGVVATALGLSRNAPVFFSLIVHYENQQPLQLEARYVNPEQVPDYLAQDFVLQTPHEYLSAVAPLTDAEHIVEAVLPDELTRQHLKIPASEPCLRLTRRTFSRGGAVSFAYLTSAGSRYRLGGHLTIHPKT</sequence>
<dbReference type="GO" id="GO:0003700">
    <property type="term" value="F:DNA-binding transcription factor activity"/>
    <property type="evidence" value="ECO:0007669"/>
    <property type="project" value="UniProtKB-UniRule"/>
</dbReference>
<keyword evidence="1" id="KW-0805">Transcription regulation</keyword>
<feature type="domain" description="HTH gntR-type" evidence="5">
    <location>
        <begin position="7"/>
        <end position="75"/>
    </location>
</feature>
<evidence type="ECO:0000256" key="2">
    <source>
        <dbReference type="ARBA" id="ARBA00023125"/>
    </source>
</evidence>
<name>A0A3P3QRA0_9GAMM</name>
<evidence type="ECO:0000256" key="3">
    <source>
        <dbReference type="ARBA" id="ARBA00023163"/>
    </source>
</evidence>
<evidence type="ECO:0000313" key="7">
    <source>
        <dbReference type="Proteomes" id="UP000276260"/>
    </source>
</evidence>
<dbReference type="GO" id="GO:0003677">
    <property type="term" value="F:DNA binding"/>
    <property type="evidence" value="ECO:0007669"/>
    <property type="project" value="UniProtKB-UniRule"/>
</dbReference>